<dbReference type="EMBL" id="GBRH01211701">
    <property type="protein sequence ID" value="JAD86194.1"/>
    <property type="molecule type" value="Transcribed_RNA"/>
</dbReference>
<name>A0A0A9DCA9_ARUDO</name>
<reference evidence="1" key="1">
    <citation type="submission" date="2014-09" db="EMBL/GenBank/DDBJ databases">
        <authorList>
            <person name="Magalhaes I.L.F."/>
            <person name="Oliveira U."/>
            <person name="Santos F.R."/>
            <person name="Vidigal T.H.D.A."/>
            <person name="Brescovit A.D."/>
            <person name="Santos A.J."/>
        </authorList>
    </citation>
    <scope>NUCLEOTIDE SEQUENCE</scope>
    <source>
        <tissue evidence="1">Shoot tissue taken approximately 20 cm above the soil surface</tissue>
    </source>
</reference>
<protein>
    <submittedName>
        <fullName evidence="1">Uncharacterized protein</fullName>
    </submittedName>
</protein>
<accession>A0A0A9DCA9</accession>
<sequence length="57" mass="6167">MTSVNPFSLSERIKFSALGDNDRSDSSAVLPAATFSIRACSSKRSLISTHCQWNFAG</sequence>
<dbReference type="AlphaFoldDB" id="A0A0A9DCA9"/>
<organism evidence="1">
    <name type="scientific">Arundo donax</name>
    <name type="common">Giant reed</name>
    <name type="synonym">Donax arundinaceus</name>
    <dbReference type="NCBI Taxonomy" id="35708"/>
    <lineage>
        <taxon>Eukaryota</taxon>
        <taxon>Viridiplantae</taxon>
        <taxon>Streptophyta</taxon>
        <taxon>Embryophyta</taxon>
        <taxon>Tracheophyta</taxon>
        <taxon>Spermatophyta</taxon>
        <taxon>Magnoliopsida</taxon>
        <taxon>Liliopsida</taxon>
        <taxon>Poales</taxon>
        <taxon>Poaceae</taxon>
        <taxon>PACMAD clade</taxon>
        <taxon>Arundinoideae</taxon>
        <taxon>Arundineae</taxon>
        <taxon>Arundo</taxon>
    </lineage>
</organism>
<reference evidence="1" key="2">
    <citation type="journal article" date="2015" name="Data Brief">
        <title>Shoot transcriptome of the giant reed, Arundo donax.</title>
        <authorList>
            <person name="Barrero R.A."/>
            <person name="Guerrero F.D."/>
            <person name="Moolhuijzen P."/>
            <person name="Goolsby J.A."/>
            <person name="Tidwell J."/>
            <person name="Bellgard S.E."/>
            <person name="Bellgard M.I."/>
        </authorList>
    </citation>
    <scope>NUCLEOTIDE SEQUENCE</scope>
    <source>
        <tissue evidence="1">Shoot tissue taken approximately 20 cm above the soil surface</tissue>
    </source>
</reference>
<evidence type="ECO:0000313" key="1">
    <source>
        <dbReference type="EMBL" id="JAD86194.1"/>
    </source>
</evidence>
<proteinExistence type="predicted"/>